<protein>
    <submittedName>
        <fullName evidence="1">Uncharacterized protein</fullName>
    </submittedName>
</protein>
<dbReference type="AlphaFoldDB" id="A0A916NRT0"/>
<comment type="caution">
    <text evidence="1">The sequence shown here is derived from an EMBL/GenBank/DDBJ whole genome shotgun (WGS) entry which is preliminary data.</text>
</comment>
<keyword evidence="2" id="KW-1185">Reference proteome</keyword>
<evidence type="ECO:0000313" key="1">
    <source>
        <dbReference type="EMBL" id="CAG7645138.1"/>
    </source>
</evidence>
<dbReference type="EMBL" id="CAJVAS010000030">
    <property type="protein sequence ID" value="CAG7645138.1"/>
    <property type="molecule type" value="Genomic_DNA"/>
</dbReference>
<accession>A0A916NRT0</accession>
<reference evidence="1" key="1">
    <citation type="submission" date="2021-06" db="EMBL/GenBank/DDBJ databases">
        <authorList>
            <person name="Criscuolo A."/>
        </authorList>
    </citation>
    <scope>NUCLEOTIDE SEQUENCE</scope>
    <source>
        <strain evidence="1">CIP111600</strain>
    </source>
</reference>
<dbReference type="Proteomes" id="UP000693672">
    <property type="component" value="Unassembled WGS sequence"/>
</dbReference>
<dbReference type="RefSeq" id="WP_218094604.1">
    <property type="nucleotide sequence ID" value="NZ_CAJVAS010000030.1"/>
</dbReference>
<name>A0A916NRT0_9BACL</name>
<proteinExistence type="predicted"/>
<gene>
    <name evidence="1" type="ORF">PAESOLCIP111_04887</name>
</gene>
<organism evidence="1 2">
    <name type="scientific">Paenibacillus solanacearum</name>
    <dbReference type="NCBI Taxonomy" id="2048548"/>
    <lineage>
        <taxon>Bacteria</taxon>
        <taxon>Bacillati</taxon>
        <taxon>Bacillota</taxon>
        <taxon>Bacilli</taxon>
        <taxon>Bacillales</taxon>
        <taxon>Paenibacillaceae</taxon>
        <taxon>Paenibacillus</taxon>
    </lineage>
</organism>
<evidence type="ECO:0000313" key="2">
    <source>
        <dbReference type="Proteomes" id="UP000693672"/>
    </source>
</evidence>
<sequence>MNIHTERYEIARLNEEASALDVIKEAESKIARLTGKNVTLIAYAETEQTK</sequence>